<evidence type="ECO:0000313" key="2">
    <source>
        <dbReference type="EMBL" id="MEF3834538.1"/>
    </source>
</evidence>
<dbReference type="Proteomes" id="UP001337305">
    <property type="component" value="Unassembled WGS sequence"/>
</dbReference>
<proteinExistence type="predicted"/>
<comment type="caution">
    <text evidence="2">The sequence shown here is derived from an EMBL/GenBank/DDBJ whole genome shotgun (WGS) entry which is preliminary data.</text>
</comment>
<dbReference type="InterPro" id="IPR011990">
    <property type="entry name" value="TPR-like_helical_dom_sf"/>
</dbReference>
<accession>A0ABU7XVH1</accession>
<keyword evidence="2" id="KW-0449">Lipoprotein</keyword>
<evidence type="ECO:0000313" key="3">
    <source>
        <dbReference type="Proteomes" id="UP001337305"/>
    </source>
</evidence>
<organism evidence="2 3">
    <name type="scientific">Flavivirga spongiicola</name>
    <dbReference type="NCBI Taxonomy" id="421621"/>
    <lineage>
        <taxon>Bacteria</taxon>
        <taxon>Pseudomonadati</taxon>
        <taxon>Bacteroidota</taxon>
        <taxon>Flavobacteriia</taxon>
        <taxon>Flavobacteriales</taxon>
        <taxon>Flavobacteriaceae</taxon>
        <taxon>Flavivirga</taxon>
    </lineage>
</organism>
<reference evidence="2 3" key="1">
    <citation type="submission" date="2022-09" db="EMBL/GenBank/DDBJ databases">
        <title>Genome sequencing of Flavivirga sp. MEBiC05379.</title>
        <authorList>
            <person name="Oh H.-M."/>
            <person name="Kwon K.K."/>
            <person name="Park M.J."/>
            <person name="Yang S.-H."/>
        </authorList>
    </citation>
    <scope>NUCLEOTIDE SEQUENCE [LARGE SCALE GENOMIC DNA]</scope>
    <source>
        <strain evidence="2 3">MEBiC05379</strain>
    </source>
</reference>
<evidence type="ECO:0000256" key="1">
    <source>
        <dbReference type="SAM" id="SignalP"/>
    </source>
</evidence>
<dbReference type="Pfam" id="PF12771">
    <property type="entry name" value="SusD-like_2"/>
    <property type="match status" value="1"/>
</dbReference>
<feature type="chain" id="PRO_5046355522" evidence="1">
    <location>
        <begin position="22"/>
        <end position="580"/>
    </location>
</feature>
<protein>
    <submittedName>
        <fullName evidence="2">SusD/RagB family nutrient-binding outer membrane lipoprotein</fullName>
    </submittedName>
</protein>
<keyword evidence="3" id="KW-1185">Reference proteome</keyword>
<dbReference type="RefSeq" id="WP_303306861.1">
    <property type="nucleotide sequence ID" value="NZ_JAODOP010000004.1"/>
</dbReference>
<dbReference type="InterPro" id="IPR041662">
    <property type="entry name" value="SusD-like_2"/>
</dbReference>
<dbReference type="SUPFAM" id="SSF48452">
    <property type="entry name" value="TPR-like"/>
    <property type="match status" value="1"/>
</dbReference>
<sequence length="580" mass="66350">MKKIILLMLSMMIFWSCQDVLEEEFQNPQQYEPEPDQLASGLFTNALLQYKFFIKDYGEYWWQLGGNGMPSYAQISSRYITPRYSWFIDYDDVTNGNGFSQSGFNWFNDFYLRMRNWGIIQDVLEGLSGQEYDDSVVYFKLISIVKDWAALRNVDLYNSIPYLLAFKGSQGEFFTEYDDPEVIYKTILDDLKSIADELPGIYAKMSPDGIATLQTQDIALQGDIDKWVQYANALRLRFAVKLASVDASFANAHISDAITNLPTQDLTFDLPHIDAAAALPGGGTWQRGLYERPYVTFIPNIIMNRMNFHNLEYEEDIDDPRLPVIAFPTKYNDYRGVSLDADGQNQGYVDGDRYYAWADDLESSSTNNARSMYSHVTLTHNNVPADMITLGEIDLLLAEVAAKGLVPTGKNAEDHVEDAVMHSTDFWYNLNSLSGYGADFIGPWADLIRPVKPSSAIINSYAGKVKNAFSAAGNIDNQMEIIMQQKYIHMNLLRPIELWSELRRTRHPKLEPMTFQGKVMKPQPERLMYPASELSTNTDAFLKVIDQNNWTSPIFWRTDASTYYRNDYVTFKTSLLPDFN</sequence>
<keyword evidence="1" id="KW-0732">Signal</keyword>
<gene>
    <name evidence="2" type="ORF">N1F79_15480</name>
</gene>
<dbReference type="Gene3D" id="1.25.40.390">
    <property type="match status" value="1"/>
</dbReference>
<name>A0ABU7XVH1_9FLAO</name>
<feature type="signal peptide" evidence="1">
    <location>
        <begin position="1"/>
        <end position="21"/>
    </location>
</feature>
<dbReference type="EMBL" id="JAODOP010000004">
    <property type="protein sequence ID" value="MEF3834538.1"/>
    <property type="molecule type" value="Genomic_DNA"/>
</dbReference>